<dbReference type="AlphaFoldDB" id="A0A227J0H1"/>
<gene>
    <name evidence="3" type="ORF">CA163_33230</name>
</gene>
<dbReference type="PANTHER" id="PTHR30035:SF3">
    <property type="entry name" value="INTERMEMBRANE PHOSPHOLIPID TRANSPORT SYSTEM LIPOPROTEIN MLAA"/>
    <property type="match status" value="1"/>
</dbReference>
<evidence type="ECO:0000256" key="2">
    <source>
        <dbReference type="ARBA" id="ARBA00022729"/>
    </source>
</evidence>
<dbReference type="InterPro" id="IPR007428">
    <property type="entry name" value="MlaA"/>
</dbReference>
<dbReference type="EMBL" id="NIXT01004213">
    <property type="protein sequence ID" value="OXE28566.1"/>
    <property type="molecule type" value="Genomic_DNA"/>
</dbReference>
<dbReference type="Proteomes" id="UP000214596">
    <property type="component" value="Unassembled WGS sequence"/>
</dbReference>
<dbReference type="GO" id="GO:0120010">
    <property type="term" value="P:intermembrane phospholipid transfer"/>
    <property type="evidence" value="ECO:0007669"/>
    <property type="project" value="TreeGrafter"/>
</dbReference>
<evidence type="ECO:0000313" key="3">
    <source>
        <dbReference type="EMBL" id="OXE28566.1"/>
    </source>
</evidence>
<organism evidence="3 4">
    <name type="scientific">Vibrio parahaemolyticus</name>
    <dbReference type="NCBI Taxonomy" id="670"/>
    <lineage>
        <taxon>Bacteria</taxon>
        <taxon>Pseudomonadati</taxon>
        <taxon>Pseudomonadota</taxon>
        <taxon>Gammaproteobacteria</taxon>
        <taxon>Vibrionales</taxon>
        <taxon>Vibrionaceae</taxon>
        <taxon>Vibrio</taxon>
    </lineage>
</organism>
<name>A0A227J0H1_VIBPH</name>
<accession>A0A227J0H1</accession>
<comment type="similarity">
    <text evidence="1">Belongs to the MlaA family.</text>
</comment>
<dbReference type="Pfam" id="PF04333">
    <property type="entry name" value="MlaA"/>
    <property type="match status" value="1"/>
</dbReference>
<dbReference type="PRINTS" id="PR01805">
    <property type="entry name" value="VACJLIPOPROT"/>
</dbReference>
<protein>
    <submittedName>
        <fullName evidence="3">ABC transporter</fullName>
    </submittedName>
</protein>
<proteinExistence type="inferred from homology"/>
<sequence>MLLLALGLVGCSSAPEEAVTSEGETNQTTSDVYDPLEGFNRTMWEINYEYLDPYLVRPVSIAYVEYTPVPIRSGIANFLSNLDEPSSMVN</sequence>
<reference evidence="3 4" key="1">
    <citation type="journal article" date="2017" name="Appl. Environ. Microbiol.">
        <title>Parallel evolution of two clades of a major Atlantic endemic Vibrio parahaemolyticus pathogen lineage by independent acquisition of related pathogenicity islands.</title>
        <authorList>
            <person name="Xu F."/>
            <person name="Gonzalez-Escalona N."/>
            <person name="Drees K.P."/>
            <person name="Sebra R.P."/>
            <person name="Cooper V.S."/>
            <person name="Jones S.H."/>
            <person name="Whistler C.A."/>
        </authorList>
    </citation>
    <scope>NUCLEOTIDE SEQUENCE [LARGE SCALE GENOMIC DNA]</scope>
    <source>
        <strain evidence="3 4">MAVP-3</strain>
    </source>
</reference>
<dbReference type="GO" id="GO:0016020">
    <property type="term" value="C:membrane"/>
    <property type="evidence" value="ECO:0007669"/>
    <property type="project" value="InterPro"/>
</dbReference>
<dbReference type="PANTHER" id="PTHR30035">
    <property type="entry name" value="LIPOPROTEIN VACJ-RELATED"/>
    <property type="match status" value="1"/>
</dbReference>
<evidence type="ECO:0000256" key="1">
    <source>
        <dbReference type="ARBA" id="ARBA00010634"/>
    </source>
</evidence>
<keyword evidence="2" id="KW-0732">Signal</keyword>
<feature type="non-terminal residue" evidence="3">
    <location>
        <position position="90"/>
    </location>
</feature>
<evidence type="ECO:0000313" key="4">
    <source>
        <dbReference type="Proteomes" id="UP000214596"/>
    </source>
</evidence>
<comment type="caution">
    <text evidence="3">The sequence shown here is derived from an EMBL/GenBank/DDBJ whole genome shotgun (WGS) entry which is preliminary data.</text>
</comment>